<evidence type="ECO:0000256" key="1">
    <source>
        <dbReference type="ARBA" id="ARBA00023054"/>
    </source>
</evidence>
<dbReference type="AlphaFoldDB" id="A0AAQ3M5L8"/>
<feature type="region of interest" description="Disordered" evidence="3">
    <location>
        <begin position="206"/>
        <end position="229"/>
    </location>
</feature>
<feature type="coiled-coil region" evidence="2">
    <location>
        <begin position="71"/>
        <end position="105"/>
    </location>
</feature>
<evidence type="ECO:0000256" key="2">
    <source>
        <dbReference type="SAM" id="Coils"/>
    </source>
</evidence>
<sequence>MRSSSTPPQIKEPPDMATTIAMRNENVMDTRTPSPVGRTSTPEEGSDKYKPDLSAEVAMLSTKLVNAINYQTNLDDSLQQARHELEQARKELARVQAEKKELDDQVASGALIQKSSIDRTMAQLRADVIMERTAREAADKAKKETEGELENLTTALFQEANTMVASARKDTEAVERRNSQLRSQLNDTELLLASQQEQLRDLKDTMERMERSSEYESTGQRESASIPSTPITANFDALNLSPSAGSATDIPPEHPLHFSHLLAPILRQDVAAYGEFQELITIGGRITPVPHSRSTSNNHNIASSSQTNLNAGIIASSPNVPGAFSFSANSSPQSVNFPQSGPPLKESKFYKRVLIEDLEPTLRLDLAPGLNLFSRRTVLSALLQGGLVVEPFLPSTKVYGPIFSCALCGESRKNEPYLRKHRFRTSEEDSAQRYPLCDYCLNRVRASGDFVGFLRMIRDGHWKAESAEEQKSAWEESVRLRERMFWARLGGGVVPVHQPQRREITETPSTAAMKSARPSLESVPEASPEAKMTNLKRPALKTPSPGGAEDSEDARNDSSQESESDQERPSSVVIVSAPKPNMRSSRDYSSHRLTALGPSINLSSPEKQSTSQQSSTEEDKESPSSSEDAKPVDHTSKTTSDEDEFTASLEDAPTPFEDAQSEIRELSSSPKPENVSAARSIDTANKSVAESTATSIPKAKSPPVITSRASGGLTPPLRSKASFDALSTKAERRPSGVLARVRAMEAQAQTRPAGGVLGKRTTGSFD</sequence>
<dbReference type="Gene3D" id="6.10.140.910">
    <property type="match status" value="1"/>
</dbReference>
<dbReference type="InterPro" id="IPR009449">
    <property type="entry name" value="Sec2_N"/>
</dbReference>
<dbReference type="PANTHER" id="PTHR14430">
    <property type="entry name" value="RABIN3-RELATED"/>
    <property type="match status" value="1"/>
</dbReference>
<dbReference type="PANTHER" id="PTHR14430:SF0">
    <property type="entry name" value="SEC2P DOMAIN-CONTAINING PROTEIN"/>
    <property type="match status" value="1"/>
</dbReference>
<feature type="compositionally biased region" description="Polar residues" evidence="3">
    <location>
        <begin position="218"/>
        <end position="229"/>
    </location>
</feature>
<proteinExistence type="predicted"/>
<dbReference type="Pfam" id="PF25555">
    <property type="entry name" value="RAB3A-like_C"/>
    <property type="match status" value="1"/>
</dbReference>
<dbReference type="Pfam" id="PF06428">
    <property type="entry name" value="Sec2p"/>
    <property type="match status" value="1"/>
</dbReference>
<keyword evidence="6" id="KW-1185">Reference proteome</keyword>
<feature type="compositionally biased region" description="Low complexity" evidence="3">
    <location>
        <begin position="603"/>
        <end position="615"/>
    </location>
</feature>
<feature type="region of interest" description="Disordered" evidence="3">
    <location>
        <begin position="497"/>
        <end position="766"/>
    </location>
</feature>
<dbReference type="GO" id="GO:0006887">
    <property type="term" value="P:exocytosis"/>
    <property type="evidence" value="ECO:0007669"/>
    <property type="project" value="TreeGrafter"/>
</dbReference>
<evidence type="ECO:0000259" key="4">
    <source>
        <dbReference type="Pfam" id="PF06428"/>
    </source>
</evidence>
<organism evidence="5 6">
    <name type="scientific">Acrodontium crateriforme</name>
    <dbReference type="NCBI Taxonomy" id="150365"/>
    <lineage>
        <taxon>Eukaryota</taxon>
        <taxon>Fungi</taxon>
        <taxon>Dikarya</taxon>
        <taxon>Ascomycota</taxon>
        <taxon>Pezizomycotina</taxon>
        <taxon>Dothideomycetes</taxon>
        <taxon>Dothideomycetidae</taxon>
        <taxon>Mycosphaerellales</taxon>
        <taxon>Teratosphaeriaceae</taxon>
        <taxon>Acrodontium</taxon>
    </lineage>
</organism>
<dbReference type="Proteomes" id="UP001303373">
    <property type="component" value="Chromosome 6"/>
</dbReference>
<feature type="domain" description="GDP/GTP exchange factor Sec2 N-terminal" evidence="4">
    <location>
        <begin position="71"/>
        <end position="210"/>
    </location>
</feature>
<feature type="compositionally biased region" description="Polar residues" evidence="3">
    <location>
        <begin position="27"/>
        <end position="43"/>
    </location>
</feature>
<evidence type="ECO:0000313" key="5">
    <source>
        <dbReference type="EMBL" id="WPH01735.1"/>
    </source>
</evidence>
<reference evidence="5 6" key="1">
    <citation type="submission" date="2023-11" db="EMBL/GenBank/DDBJ databases">
        <title>An acidophilic fungus is an integral part of prey digestion in a carnivorous sundew plant.</title>
        <authorList>
            <person name="Tsai I.J."/>
        </authorList>
    </citation>
    <scope>NUCLEOTIDE SEQUENCE [LARGE SCALE GENOMIC DNA]</scope>
    <source>
        <strain evidence="5">169a</strain>
    </source>
</reference>
<dbReference type="SUPFAM" id="SSF144284">
    <property type="entry name" value="Sec2 N-terminal region"/>
    <property type="match status" value="1"/>
</dbReference>
<accession>A0AAQ3M5L8</accession>
<evidence type="ECO:0000256" key="3">
    <source>
        <dbReference type="SAM" id="MobiDB-lite"/>
    </source>
</evidence>
<dbReference type="CDD" id="cd21044">
    <property type="entry name" value="Rab11BD_RAB3IP_like"/>
    <property type="match status" value="1"/>
</dbReference>
<dbReference type="GO" id="GO:0051286">
    <property type="term" value="C:cell tip"/>
    <property type="evidence" value="ECO:0007669"/>
    <property type="project" value="TreeGrafter"/>
</dbReference>
<name>A0AAQ3M5L8_9PEZI</name>
<feature type="compositionally biased region" description="Polar residues" evidence="3">
    <location>
        <begin position="682"/>
        <end position="695"/>
    </location>
</feature>
<feature type="compositionally biased region" description="Basic and acidic residues" evidence="3">
    <location>
        <begin position="627"/>
        <end position="640"/>
    </location>
</feature>
<dbReference type="GO" id="GO:0070319">
    <property type="term" value="C:Golgi to plasma membrane transport vesicle"/>
    <property type="evidence" value="ECO:0007669"/>
    <property type="project" value="TreeGrafter"/>
</dbReference>
<dbReference type="InterPro" id="IPR040351">
    <property type="entry name" value="RAB3IL/RAB3IP/Sec2"/>
</dbReference>
<dbReference type="EMBL" id="CP138585">
    <property type="protein sequence ID" value="WPH01735.1"/>
    <property type="molecule type" value="Genomic_DNA"/>
</dbReference>
<dbReference type="GO" id="GO:0005085">
    <property type="term" value="F:guanyl-nucleotide exchange factor activity"/>
    <property type="evidence" value="ECO:0007669"/>
    <property type="project" value="InterPro"/>
</dbReference>
<evidence type="ECO:0000313" key="6">
    <source>
        <dbReference type="Proteomes" id="UP001303373"/>
    </source>
</evidence>
<protein>
    <submittedName>
        <fullName evidence="5">Rab guanine nucleotide exchange factor sec2</fullName>
    </submittedName>
</protein>
<gene>
    <name evidence="5" type="ORF">R9X50_00458700</name>
</gene>
<feature type="region of interest" description="Disordered" evidence="3">
    <location>
        <begin position="1"/>
        <end position="49"/>
    </location>
</feature>
<keyword evidence="1 2" id="KW-0175">Coiled coil</keyword>